<evidence type="ECO:0000256" key="1">
    <source>
        <dbReference type="ARBA" id="ARBA00005446"/>
    </source>
</evidence>
<dbReference type="Pfam" id="PF00270">
    <property type="entry name" value="DEAD"/>
    <property type="match status" value="1"/>
</dbReference>
<dbReference type="GO" id="GO:0003676">
    <property type="term" value="F:nucleic acid binding"/>
    <property type="evidence" value="ECO:0007669"/>
    <property type="project" value="InterPro"/>
</dbReference>
<dbReference type="InterPro" id="IPR027417">
    <property type="entry name" value="P-loop_NTPase"/>
</dbReference>
<feature type="region of interest" description="Disordered" evidence="6">
    <location>
        <begin position="1658"/>
        <end position="1678"/>
    </location>
</feature>
<dbReference type="InterPro" id="IPR011545">
    <property type="entry name" value="DEAD/DEAH_box_helicase_dom"/>
</dbReference>
<dbReference type="Gene3D" id="3.40.50.300">
    <property type="entry name" value="P-loop containing nucleotide triphosphate hydrolases"/>
    <property type="match status" value="2"/>
</dbReference>
<dbReference type="PANTHER" id="PTHR13710">
    <property type="entry name" value="DNA HELICASE RECQ FAMILY MEMBER"/>
    <property type="match status" value="1"/>
</dbReference>
<feature type="compositionally biased region" description="Low complexity" evidence="6">
    <location>
        <begin position="2140"/>
        <end position="2150"/>
    </location>
</feature>
<evidence type="ECO:0000256" key="5">
    <source>
        <dbReference type="ARBA" id="ARBA00034808"/>
    </source>
</evidence>
<feature type="compositionally biased region" description="Low complexity" evidence="6">
    <location>
        <begin position="2102"/>
        <end position="2117"/>
    </location>
</feature>
<feature type="region of interest" description="Disordered" evidence="6">
    <location>
        <begin position="1741"/>
        <end position="1801"/>
    </location>
</feature>
<dbReference type="PROSITE" id="PS51194">
    <property type="entry name" value="HELICASE_CTER"/>
    <property type="match status" value="1"/>
</dbReference>
<reference evidence="8" key="1">
    <citation type="submission" date="2023-11" db="EMBL/GenBank/DDBJ databases">
        <authorList>
            <person name="De Vega J J."/>
            <person name="De Vega J J."/>
        </authorList>
    </citation>
    <scope>NUCLEOTIDE SEQUENCE</scope>
</reference>
<dbReference type="Pfam" id="PF00271">
    <property type="entry name" value="Helicase_C"/>
    <property type="match status" value="1"/>
</dbReference>
<name>A0AAD2JXY8_9AGAR</name>
<comment type="similarity">
    <text evidence="1">Belongs to the helicase family. RecQ subfamily.</text>
</comment>
<sequence length="2572" mass="286993">MSTAERKLSRREPPLPGQFYCKACRRYFQESDGSRAVHRRLFHQAVTQTTYYGEQEVHTFHRGPSGLFACLRCPFQHHDPRAFWDHVARQAGCPQTHAPNTDPTSLEELGVAVSELAGRLEPVLTGQEVGSVMERVEGTDRAEMAESLEAAQMDAEVAGTRTHLCQLEHVDTELVEAGEAVEVPKTDVDVPCAREDMQTSPKLVPSNSHDSLDLSALAPLPSPLIPRPRSLPAIPAAHKPIASGTLHTAESSQPGDIPIVEDFSSPAIPSLDDWPSFDPTECEITPGPDTVTHDDDHDLERYNLVINTQLRLIICIPCSKAVLPARLRRHLLDKWPRLDVPDDIGEKLRSKYNVAATHDWPFPQARILPVFGLPILPNPYLFCQSCHHGYSSHTSLASHHYQRTCARSSDQSPGHFIAYGQTVGFDPRVVFPVDTSLLATPVRRPAFSTEPFTTLPRPDYAHLPISKPVNSCNIDLFFKNEDFYSLVGSLTPEQVNQSIDCTAHTPEQKLMSTHLDIVSRTYCKSIQAAIIKSSAGLRRLMAQVGAESSREELRPLEDNSLNQYSAVLANLIYTMLRAHASDSQHLKFPLDPPQCEALTGLRSILIRAELPNEQLTAEFFHRTCFALFAQEKQHGGLDNWVLPVNRYVVARCMGRETWIKANEITRICAKLQWINRGVMLTEMNRRMPQHLISSDQAYQEVKKFLLANNDTPSAFIYDVHHTVRKIRDEYNDADVQMENESHTRLIFDGHRIDLHQFKTLAEALTRRHADILGEHIFFGRGVDQSCFPPFEIEDLVDNPHNFSPGFCFLDIPSNGFDKWAELYPRWLLSHPDLEARFTYVLNGQQRWKLHPTRQLLERFEELRLILAIRCIVSCGPSVRAAEFARQSLRNLPGGAARNVVLLYRTLCLLAVLEKTSMQFSRKHCTPHSPVPSVSKDLIWNLAVFRPFEQFLISQFKGPIDAERYFTSMWPGIDADFTSHLISTTLGNWTEQILGVRLQIIEYRKIVGTFCRYIVDPFLYKTLEDSLFDELQNHSTGMSYMRYGVEKQTLASSDPRKVVGCIKACRAWGAATGIDGGIPIKLELPPNLENQTVLLPHTAGTGSGDPPSALSLDTIQRAISETLRSDEFIKRESLEAPLTQIIASLAALYFPKVPEPPSANRLQPISSVVVHPSRRNALREFRGDETASWTCPHQAELLERMRDKKRHILAVLACNSGKTATILMQANIFDSASTTIFVLPVSGLHQDLHRRATQSRLNVARWKPDHAAFNADFNVLYVSVEDIRDEFIRFAKGLALTQRLANLVVDEAHIALTDANYREPIRRLIRLATEIEAHITLLSGSIGPQHETPLLDMFLLQNVDVIRMPSWRSNIEYLVSLHAAKTDQTGCKVETYVEAAVVYIKWRMKQTAGNCYRMIVYCRSVRVAEDAAKALGVVAYHAGVDMDARRRIFNNWLAGVDQVIVSTSILGAGIDTIVREVIQLDVAHTVIDSHQQANRAGRDNLPARVIVFASCKREPSLGEDHKASLGSVYLVPWLFHFVCRRLLFALFLDGVGVTCGVIPGAQYCDVCHLQSRQPAPRNAPPMPTASSQEELAALLPLLVTAQARREAILRAPDVKRLLYSGARHTVASSNTSARQANSLLEQDHPPRLRKIPRIEPRPVRHQPVSHPMTNDSPAFLPPPPLPPSMSPPWYLPPPSPHFGPPFHPPYPFVPPPPFFHNPPSIFPPPLPHHDPRPAASHLALYPSHPMEQPSSHAQQSSARSLDSSPASSLLPSHVKHEPAQFRGYENPPPPSSQPAGTRVDQPASVPGISVVIAQNEHVLRKKECIQICREVTAALDTILSKQGCAVCLIRQRIDWDAHSLDDCSANVATANDLRYQGWKGTAMKLPDGWCFHCMRPQGKIGSFQTHEWMEAAASRCAHAGVIKAMLYAFFTSAQGTPCLSSCALIPFQLRSSDHFGSLCHWVTDDARDYSGLKIKNHLVLFRWLIKHTKCVGTVQSAHVYAQFPFFPALSLHLWLIGHFNIKTHRSTMSSASDSPSAHDHGETPHSPSAQDDGETPHIATSSPPPVSHRPPRRPPPSPVRLRELSPLPTFYATGTYSSPPPRASSSPPAYAGPCPSSYVPTPSDNADRYTSQQHVPTARVPLPSSSSHDSPYPSHYGYPYSSPYAYGFPWVYSPSPHSRPPADHEQGPNHLAFRGPARSSTSSSVPLPHQRPAHLRNVRDRTNAPPRAPLDNVDPFISHANQHQTSAVPSDIFDGLPLPAAGAARKDELVAICDRVNAALRYFSAGRCVICFLRGTDDWDQHVLDRCAGPICSFGDYNYRDWKNNGFELPPGWCFYCLRPQHAQGGYRMHEKTNAVASCMYKGLIKAALYAFFSAEDDMPLVRDCTIIPTHLRGMERLRLFTSPSISTHTMPPPAPLPSYTVDPGRRIVYIDSVQQCDEMLQSLDGPFGFDTEFTMSADVNRIEVVQLATRDATFVIHLQPMAYIISNELYRILTDTRVLLAGIGLANDLGVFYRGHGIDLTHLVELGVLTMLYDPESLPTKYRTRALQPMGMCSAAEYIFGKTIDKGPQCSD</sequence>
<evidence type="ECO:0000256" key="4">
    <source>
        <dbReference type="ARBA" id="ARBA00034617"/>
    </source>
</evidence>
<evidence type="ECO:0000259" key="7">
    <source>
        <dbReference type="PROSITE" id="PS51194"/>
    </source>
</evidence>
<dbReference type="InterPro" id="IPR001650">
    <property type="entry name" value="Helicase_C-like"/>
</dbReference>
<keyword evidence="2" id="KW-0547">Nucleotide-binding</keyword>
<feature type="region of interest" description="Disordered" evidence="6">
    <location>
        <begin position="2175"/>
        <end position="2231"/>
    </location>
</feature>
<dbReference type="GO" id="GO:0009378">
    <property type="term" value="F:four-way junction helicase activity"/>
    <property type="evidence" value="ECO:0007669"/>
    <property type="project" value="TreeGrafter"/>
</dbReference>
<evidence type="ECO:0000313" key="9">
    <source>
        <dbReference type="Proteomes" id="UP001295794"/>
    </source>
</evidence>
<dbReference type="InterPro" id="IPR036397">
    <property type="entry name" value="RNaseH_sf"/>
</dbReference>
<keyword evidence="9" id="KW-1185">Reference proteome</keyword>
<feature type="compositionally biased region" description="Polar residues" evidence="6">
    <location>
        <begin position="2118"/>
        <end position="2134"/>
    </location>
</feature>
<dbReference type="EMBL" id="CAVNYO010000136">
    <property type="protein sequence ID" value="CAK5268028.1"/>
    <property type="molecule type" value="Genomic_DNA"/>
</dbReference>
<comment type="catalytic activity">
    <reaction evidence="4">
        <text>Couples ATP hydrolysis with the unwinding of duplex DNA by translocating in the 3'-5' direction.</text>
        <dbReference type="EC" id="5.6.2.4"/>
    </reaction>
</comment>
<evidence type="ECO:0000256" key="6">
    <source>
        <dbReference type="SAM" id="MobiDB-lite"/>
    </source>
</evidence>
<dbReference type="InterPro" id="IPR002562">
    <property type="entry name" value="3'-5'_exonuclease_dom"/>
</dbReference>
<feature type="compositionally biased region" description="Pro residues" evidence="6">
    <location>
        <begin position="2061"/>
        <end position="2077"/>
    </location>
</feature>
<organism evidence="8 9">
    <name type="scientific">Mycena citricolor</name>
    <dbReference type="NCBI Taxonomy" id="2018698"/>
    <lineage>
        <taxon>Eukaryota</taxon>
        <taxon>Fungi</taxon>
        <taxon>Dikarya</taxon>
        <taxon>Basidiomycota</taxon>
        <taxon>Agaricomycotina</taxon>
        <taxon>Agaricomycetes</taxon>
        <taxon>Agaricomycetidae</taxon>
        <taxon>Agaricales</taxon>
        <taxon>Marasmiineae</taxon>
        <taxon>Mycenaceae</taxon>
        <taxon>Mycena</taxon>
    </lineage>
</organism>
<feature type="compositionally biased region" description="Low complexity" evidence="6">
    <location>
        <begin position="1752"/>
        <end position="1771"/>
    </location>
</feature>
<feature type="domain" description="Helicase C-terminal" evidence="7">
    <location>
        <begin position="1402"/>
        <end position="1537"/>
    </location>
</feature>
<evidence type="ECO:0000313" key="8">
    <source>
        <dbReference type="EMBL" id="CAK5268028.1"/>
    </source>
</evidence>
<dbReference type="GO" id="GO:0005634">
    <property type="term" value="C:nucleus"/>
    <property type="evidence" value="ECO:0007669"/>
    <property type="project" value="TreeGrafter"/>
</dbReference>
<evidence type="ECO:0000256" key="3">
    <source>
        <dbReference type="ARBA" id="ARBA00022840"/>
    </source>
</evidence>
<dbReference type="GO" id="GO:0043138">
    <property type="term" value="F:3'-5' DNA helicase activity"/>
    <property type="evidence" value="ECO:0007669"/>
    <property type="project" value="UniProtKB-EC"/>
</dbReference>
<accession>A0AAD2JXY8</accession>
<dbReference type="InterPro" id="IPR012337">
    <property type="entry name" value="RNaseH-like_sf"/>
</dbReference>
<dbReference type="SMART" id="SM00490">
    <property type="entry name" value="HELICc"/>
    <property type="match status" value="1"/>
</dbReference>
<dbReference type="GO" id="GO:0000724">
    <property type="term" value="P:double-strand break repair via homologous recombination"/>
    <property type="evidence" value="ECO:0007669"/>
    <property type="project" value="TreeGrafter"/>
</dbReference>
<comment type="caution">
    <text evidence="8">The sequence shown here is derived from an EMBL/GenBank/DDBJ whole genome shotgun (WGS) entry which is preliminary data.</text>
</comment>
<dbReference type="Gene3D" id="3.30.420.10">
    <property type="entry name" value="Ribonuclease H-like superfamily/Ribonuclease H"/>
    <property type="match status" value="1"/>
</dbReference>
<dbReference type="EC" id="5.6.2.4" evidence="5"/>
<dbReference type="GO" id="GO:0005524">
    <property type="term" value="F:ATP binding"/>
    <property type="evidence" value="ECO:0007669"/>
    <property type="project" value="UniProtKB-KW"/>
</dbReference>
<protein>
    <recommendedName>
        <fullName evidence="5">DNA 3'-5' helicase</fullName>
        <ecNumber evidence="5">5.6.2.4</ecNumber>
    </recommendedName>
</protein>
<dbReference type="SUPFAM" id="SSF52540">
    <property type="entry name" value="P-loop containing nucleoside triphosphate hydrolases"/>
    <property type="match status" value="1"/>
</dbReference>
<dbReference type="Proteomes" id="UP001295794">
    <property type="component" value="Unassembled WGS sequence"/>
</dbReference>
<dbReference type="Pfam" id="PF01612">
    <property type="entry name" value="DNA_pol_A_exo1"/>
    <property type="match status" value="1"/>
</dbReference>
<dbReference type="PANTHER" id="PTHR13710:SF149">
    <property type="entry name" value="ATP-DEPENDENT DNA HELICASE TLH2"/>
    <property type="match status" value="1"/>
</dbReference>
<evidence type="ECO:0000256" key="2">
    <source>
        <dbReference type="ARBA" id="ARBA00022741"/>
    </source>
</evidence>
<gene>
    <name evidence="8" type="ORF">MYCIT1_LOCUS11028</name>
</gene>
<proteinExistence type="inferred from homology"/>
<dbReference type="SUPFAM" id="SSF53098">
    <property type="entry name" value="Ribonuclease H-like"/>
    <property type="match status" value="1"/>
</dbReference>
<dbReference type="GO" id="GO:0008408">
    <property type="term" value="F:3'-5' exonuclease activity"/>
    <property type="evidence" value="ECO:0007669"/>
    <property type="project" value="InterPro"/>
</dbReference>
<dbReference type="GO" id="GO:0005694">
    <property type="term" value="C:chromosome"/>
    <property type="evidence" value="ECO:0007669"/>
    <property type="project" value="TreeGrafter"/>
</dbReference>
<keyword evidence="3" id="KW-0067">ATP-binding</keyword>
<feature type="region of interest" description="Disordered" evidence="6">
    <location>
        <begin position="2025"/>
        <end position="2150"/>
    </location>
</feature>
<dbReference type="GO" id="GO:0005737">
    <property type="term" value="C:cytoplasm"/>
    <property type="evidence" value="ECO:0007669"/>
    <property type="project" value="TreeGrafter"/>
</dbReference>